<name>A0A8T2P7Z8_9TELE</name>
<dbReference type="Proteomes" id="UP000824540">
    <property type="component" value="Unassembled WGS sequence"/>
</dbReference>
<feature type="compositionally biased region" description="Polar residues" evidence="1">
    <location>
        <begin position="54"/>
        <end position="65"/>
    </location>
</feature>
<dbReference type="AlphaFoldDB" id="A0A8T2P7Z8"/>
<gene>
    <name evidence="2" type="ORF">JZ751_008886</name>
</gene>
<organism evidence="2 3">
    <name type="scientific">Albula glossodonta</name>
    <name type="common">roundjaw bonefish</name>
    <dbReference type="NCBI Taxonomy" id="121402"/>
    <lineage>
        <taxon>Eukaryota</taxon>
        <taxon>Metazoa</taxon>
        <taxon>Chordata</taxon>
        <taxon>Craniata</taxon>
        <taxon>Vertebrata</taxon>
        <taxon>Euteleostomi</taxon>
        <taxon>Actinopterygii</taxon>
        <taxon>Neopterygii</taxon>
        <taxon>Teleostei</taxon>
        <taxon>Albuliformes</taxon>
        <taxon>Albulidae</taxon>
        <taxon>Albula</taxon>
    </lineage>
</organism>
<reference evidence="2" key="1">
    <citation type="thesis" date="2021" institute="BYU ScholarsArchive" country="Provo, UT, USA">
        <title>Applications of and Algorithms for Genome Assembly and Genomic Analyses with an Emphasis on Marine Teleosts.</title>
        <authorList>
            <person name="Pickett B.D."/>
        </authorList>
    </citation>
    <scope>NUCLEOTIDE SEQUENCE</scope>
    <source>
        <strain evidence="2">HI-2016</strain>
    </source>
</reference>
<comment type="caution">
    <text evidence="2">The sequence shown here is derived from an EMBL/GenBank/DDBJ whole genome shotgun (WGS) entry which is preliminary data.</text>
</comment>
<dbReference type="EMBL" id="JAFBMS010000017">
    <property type="protein sequence ID" value="KAG9345742.1"/>
    <property type="molecule type" value="Genomic_DNA"/>
</dbReference>
<keyword evidence="3" id="KW-1185">Reference proteome</keyword>
<sequence>MVSIISDLDPLKSWNVLSGRRSAKTIALVRKERNGRLSPQQGIAAPPPSPPGQWLSSCGHSTLGL</sequence>
<proteinExistence type="predicted"/>
<evidence type="ECO:0000313" key="3">
    <source>
        <dbReference type="Proteomes" id="UP000824540"/>
    </source>
</evidence>
<evidence type="ECO:0000313" key="2">
    <source>
        <dbReference type="EMBL" id="KAG9345742.1"/>
    </source>
</evidence>
<evidence type="ECO:0000256" key="1">
    <source>
        <dbReference type="SAM" id="MobiDB-lite"/>
    </source>
</evidence>
<protein>
    <submittedName>
        <fullName evidence="2">Uncharacterized protein</fullName>
    </submittedName>
</protein>
<feature type="region of interest" description="Disordered" evidence="1">
    <location>
        <begin position="31"/>
        <end position="65"/>
    </location>
</feature>
<accession>A0A8T2P7Z8</accession>